<dbReference type="InterPro" id="IPR039690">
    <property type="entry name" value="SNRNP25"/>
</dbReference>
<evidence type="ECO:0000256" key="1">
    <source>
        <dbReference type="SAM" id="MobiDB-lite"/>
    </source>
</evidence>
<dbReference type="GO" id="GO:0000398">
    <property type="term" value="P:mRNA splicing, via spliceosome"/>
    <property type="evidence" value="ECO:0007669"/>
    <property type="project" value="InterPro"/>
</dbReference>
<dbReference type="InterPro" id="IPR040610">
    <property type="entry name" value="SNRNP25_ubiquitin"/>
</dbReference>
<dbReference type="CDD" id="cd17058">
    <property type="entry name" value="Ubl_SNRNP25"/>
    <property type="match status" value="1"/>
</dbReference>
<feature type="compositionally biased region" description="Acidic residues" evidence="1">
    <location>
        <begin position="236"/>
        <end position="245"/>
    </location>
</feature>
<proteinExistence type="predicted"/>
<sequence>MSHHQTTLMLPNPTTPTRSSSASSSPLPLIHAIFGRKNLFYHRLPSLPLRLSVLKLDGSSFRTQPPFPSFYLSSSSLHTLLKLSSLFADIQVSKTATIAELKDAVEAVFAHTPLKGPAKISWAHVWGQFCLCYDGQKLVTENDYLRNYGIKDGDEIIRHLYGPVIVSCIDVKRKLTFSGERVTDGSSLYSLRFIRHVSNNCCVQRKRLKKRIVYLKPQRRSSPVDSYQDKRKSDSDEIGSDDEATDNEKHDTEEVEEERVVKNKFAGFVGELFSYTPLAVEKALFSETYMETYGLIFGRNVSRIPMTLAKPDEN</sequence>
<gene>
    <name evidence="3" type="ORF">V8G54_035062</name>
</gene>
<evidence type="ECO:0000259" key="2">
    <source>
        <dbReference type="Pfam" id="PF18036"/>
    </source>
</evidence>
<accession>A0AAQ3RE04</accession>
<dbReference type="PANTHER" id="PTHR14942">
    <property type="entry name" value="U11/U12 SMALL NUCLEAR RIBONUCLEOPROTEIN 25 KDA PROTEIN"/>
    <property type="match status" value="1"/>
</dbReference>
<feature type="domain" description="SNRNP25 ubiquitin-like" evidence="2">
    <location>
        <begin position="82"/>
        <end position="156"/>
    </location>
</feature>
<protein>
    <recommendedName>
        <fullName evidence="2">SNRNP25 ubiquitin-like domain-containing protein</fullName>
    </recommendedName>
</protein>
<dbReference type="PANTHER" id="PTHR14942:SF20">
    <property type="entry name" value="SNRNP25 UBIQUITIN-LIKE DOMAIN-CONTAINING PROTEIN"/>
    <property type="match status" value="1"/>
</dbReference>
<evidence type="ECO:0000313" key="3">
    <source>
        <dbReference type="EMBL" id="WVY89548.1"/>
    </source>
</evidence>
<dbReference type="SUPFAM" id="SSF54236">
    <property type="entry name" value="Ubiquitin-like"/>
    <property type="match status" value="1"/>
</dbReference>
<dbReference type="Gene3D" id="3.10.20.90">
    <property type="entry name" value="Phosphatidylinositol 3-kinase Catalytic Subunit, Chain A, domain 1"/>
    <property type="match status" value="1"/>
</dbReference>
<keyword evidence="4" id="KW-1185">Reference proteome</keyword>
<evidence type="ECO:0000313" key="4">
    <source>
        <dbReference type="Proteomes" id="UP001374535"/>
    </source>
</evidence>
<name>A0AAQ3RE04_VIGMU</name>
<feature type="region of interest" description="Disordered" evidence="1">
    <location>
        <begin position="1"/>
        <end position="24"/>
    </location>
</feature>
<dbReference type="InterPro" id="IPR029071">
    <property type="entry name" value="Ubiquitin-like_domsf"/>
</dbReference>
<feature type="region of interest" description="Disordered" evidence="1">
    <location>
        <begin position="219"/>
        <end position="256"/>
    </location>
</feature>
<reference evidence="3 4" key="1">
    <citation type="journal article" date="2023" name="Life. Sci Alliance">
        <title>Evolutionary insights into 3D genome organization and epigenetic landscape of Vigna mungo.</title>
        <authorList>
            <person name="Junaid A."/>
            <person name="Singh B."/>
            <person name="Bhatia S."/>
        </authorList>
    </citation>
    <scope>NUCLEOTIDE SEQUENCE [LARGE SCALE GENOMIC DNA]</scope>
    <source>
        <strain evidence="3">Urdbean</strain>
    </source>
</reference>
<dbReference type="Proteomes" id="UP001374535">
    <property type="component" value="Chromosome 11"/>
</dbReference>
<dbReference type="EMBL" id="CP144690">
    <property type="protein sequence ID" value="WVY89548.1"/>
    <property type="molecule type" value="Genomic_DNA"/>
</dbReference>
<dbReference type="Pfam" id="PF18036">
    <property type="entry name" value="Ubiquitin_4"/>
    <property type="match status" value="1"/>
</dbReference>
<organism evidence="3 4">
    <name type="scientific">Vigna mungo</name>
    <name type="common">Black gram</name>
    <name type="synonym">Phaseolus mungo</name>
    <dbReference type="NCBI Taxonomy" id="3915"/>
    <lineage>
        <taxon>Eukaryota</taxon>
        <taxon>Viridiplantae</taxon>
        <taxon>Streptophyta</taxon>
        <taxon>Embryophyta</taxon>
        <taxon>Tracheophyta</taxon>
        <taxon>Spermatophyta</taxon>
        <taxon>Magnoliopsida</taxon>
        <taxon>eudicotyledons</taxon>
        <taxon>Gunneridae</taxon>
        <taxon>Pentapetalae</taxon>
        <taxon>rosids</taxon>
        <taxon>fabids</taxon>
        <taxon>Fabales</taxon>
        <taxon>Fabaceae</taxon>
        <taxon>Papilionoideae</taxon>
        <taxon>50 kb inversion clade</taxon>
        <taxon>NPAAA clade</taxon>
        <taxon>indigoferoid/millettioid clade</taxon>
        <taxon>Phaseoleae</taxon>
        <taxon>Vigna</taxon>
    </lineage>
</organism>
<dbReference type="AlphaFoldDB" id="A0AAQ3RE04"/>